<protein>
    <submittedName>
        <fullName evidence="2">Uncharacterized protein</fullName>
    </submittedName>
</protein>
<comment type="caution">
    <text evidence="2">The sequence shown here is derived from an EMBL/GenBank/DDBJ whole genome shotgun (WGS) entry which is preliminary data.</text>
</comment>
<dbReference type="Gene3D" id="3.30.420.10">
    <property type="entry name" value="Ribonuclease H-like superfamily/Ribonuclease H"/>
    <property type="match status" value="1"/>
</dbReference>
<feature type="region of interest" description="Disordered" evidence="1">
    <location>
        <begin position="28"/>
        <end position="77"/>
    </location>
</feature>
<reference evidence="2 3" key="1">
    <citation type="submission" date="2023-02" db="EMBL/GenBank/DDBJ databases">
        <title>LHISI_Scaffold_Assembly.</title>
        <authorList>
            <person name="Stuart O.P."/>
            <person name="Cleave R."/>
            <person name="Magrath M.J.L."/>
            <person name="Mikheyev A.S."/>
        </authorList>
    </citation>
    <scope>NUCLEOTIDE SEQUENCE [LARGE SCALE GENOMIC DNA]</scope>
    <source>
        <strain evidence="2">Daus_M_001</strain>
        <tissue evidence="2">Leg muscle</tissue>
    </source>
</reference>
<dbReference type="InterPro" id="IPR036397">
    <property type="entry name" value="RNaseH_sf"/>
</dbReference>
<feature type="compositionally biased region" description="Basic and acidic residues" evidence="1">
    <location>
        <begin position="62"/>
        <end position="77"/>
    </location>
</feature>
<evidence type="ECO:0000313" key="3">
    <source>
        <dbReference type="Proteomes" id="UP001159363"/>
    </source>
</evidence>
<dbReference type="PANTHER" id="PTHR47326">
    <property type="entry name" value="TRANSPOSABLE ELEMENT TC3 TRANSPOSASE-LIKE PROTEIN"/>
    <property type="match status" value="1"/>
</dbReference>
<dbReference type="Proteomes" id="UP001159363">
    <property type="component" value="Chromosome 9"/>
</dbReference>
<dbReference type="EMBL" id="JARBHB010000010">
    <property type="protein sequence ID" value="KAJ8874158.1"/>
    <property type="molecule type" value="Genomic_DNA"/>
</dbReference>
<accession>A0ABQ9GQ49</accession>
<proteinExistence type="predicted"/>
<dbReference type="PANTHER" id="PTHR47326:SF1">
    <property type="entry name" value="HTH PSQ-TYPE DOMAIN-CONTAINING PROTEIN"/>
    <property type="match status" value="1"/>
</dbReference>
<keyword evidence="3" id="KW-1185">Reference proteome</keyword>
<evidence type="ECO:0000313" key="2">
    <source>
        <dbReference type="EMBL" id="KAJ8874158.1"/>
    </source>
</evidence>
<evidence type="ECO:0000256" key="1">
    <source>
        <dbReference type="SAM" id="MobiDB-lite"/>
    </source>
</evidence>
<organism evidence="2 3">
    <name type="scientific">Dryococelus australis</name>
    <dbReference type="NCBI Taxonomy" id="614101"/>
    <lineage>
        <taxon>Eukaryota</taxon>
        <taxon>Metazoa</taxon>
        <taxon>Ecdysozoa</taxon>
        <taxon>Arthropoda</taxon>
        <taxon>Hexapoda</taxon>
        <taxon>Insecta</taxon>
        <taxon>Pterygota</taxon>
        <taxon>Neoptera</taxon>
        <taxon>Polyneoptera</taxon>
        <taxon>Phasmatodea</taxon>
        <taxon>Verophasmatodea</taxon>
        <taxon>Anareolatae</taxon>
        <taxon>Phasmatidae</taxon>
        <taxon>Eurycanthinae</taxon>
        <taxon>Dryococelus</taxon>
    </lineage>
</organism>
<feature type="region of interest" description="Disordered" evidence="1">
    <location>
        <begin position="380"/>
        <end position="446"/>
    </location>
</feature>
<gene>
    <name evidence="2" type="ORF">PR048_025000</name>
</gene>
<feature type="compositionally biased region" description="Basic and acidic residues" evidence="1">
    <location>
        <begin position="382"/>
        <end position="395"/>
    </location>
</feature>
<name>A0ABQ9GQ49_9NEOP</name>
<sequence>MRGSTYGWPCKIKLPLLKSPDMVNKSAGWQVRRRREAAPAAGRDKNKLVVGGLLRGGGRSGSRNDPRESAPGKAERKTRFEALAARREDRFEERKRAGNIQEVVLGGGGGNTRATDLTHGGSVNPRKPSLLRAINSLGLRNYGSLAHYTISSDVCARPGDFLMFTFPVSLDCLYQRRMVLSHTLRFLLYTRHDCAAVKRLTRRGVRACSQRFQAHRLSRRTSNVIYTGKCSMSQRHIRQAFAQLNEIERGRIIDVQEGEGTGGYTHLSRRLRSTPVDHQLGRSSHSAAGCKHFTGVSAHHTGTCHGSWGYAFVHQYPAQADIRASAGTGSTAACGLAISGLQTAYCPNKRLPLDEMPFPTIPAPHCEVLRANEGEVMSMEQCRNERAGEPGDPRENPPTSSIDRHYSHMRASGSEQANRSATAAPRSLETEPVAQRNSNVEQNRPCPIVRNHSNIVYSLGEISGNHGNRNQDDRTVIKTQALKIRVRRFSTTATRSAPTSISTWATVAEWLDCSPPTEANRVQCAAGSLRIFASGNHAGRCRWSADFLGDFPFTPPPLFIPALLYPHFTLIGSQDLVVKRRPNISTHAISTLFFTCDGRIHDGVKEETKQVFLKLLLLEVTLTWIRREVDDAERSQLFYWETLVPNKNVPRLDRLNSAACYTDHWQQKVSCTEVDYAVPFQSYRFMFRWIGRGDPVPWPARSPDLSPLDCFFWCCLKDKVYIGWRSDTRDQLLQAITDATNQLRIELAGMQWQHAMVGYNVSQYAYSQMVHILNSSMTRHYAASSSEIITQVPVQIIEDVNTANGISFKSFGNMRLDTCQIRLSIATEITTNYEARRGRPTHTNTQSARLCSSHNTLPAISTVRQHNHAQLDPIPTSVTKYALILIPLPSAHETLAQAHRCARGLYHTLAHIAILVKVAVWLDVFARLSSRSVNAIRAT</sequence>